<dbReference type="InterPro" id="IPR012495">
    <property type="entry name" value="TadE-like_dom"/>
</dbReference>
<name>A0ABW1T408_9ACTN</name>
<evidence type="ECO:0000313" key="4">
    <source>
        <dbReference type="Proteomes" id="UP001596138"/>
    </source>
</evidence>
<dbReference type="Pfam" id="PF07811">
    <property type="entry name" value="TadE"/>
    <property type="match status" value="1"/>
</dbReference>
<accession>A0ABW1T408</accession>
<dbReference type="EMBL" id="JBHSTI010000008">
    <property type="protein sequence ID" value="MFC6238780.1"/>
    <property type="molecule type" value="Genomic_DNA"/>
</dbReference>
<sequence>MRRLAPTRARRRSLAGDDSGAAAVEFALVVPLLLLIVFGIINFGVLFSQQVSINNAVREGARRAVVGDPSAPRTCDGILASVRNELSGLALNPADVQIKVTQDWGTGSDSNGCGSAFVLASFGANAGKVPCKGSYDATTNTARSLIVEAKLVSTIPVSFPPFPTTITLTSKAVYRCEFSV</sequence>
<proteinExistence type="predicted"/>
<gene>
    <name evidence="3" type="ORF">ACFQGU_12900</name>
</gene>
<keyword evidence="1" id="KW-0812">Transmembrane</keyword>
<dbReference type="Proteomes" id="UP001596138">
    <property type="component" value="Unassembled WGS sequence"/>
</dbReference>
<organism evidence="3 4">
    <name type="scientific">Longivirga aurantiaca</name>
    <dbReference type="NCBI Taxonomy" id="1837743"/>
    <lineage>
        <taxon>Bacteria</taxon>
        <taxon>Bacillati</taxon>
        <taxon>Actinomycetota</taxon>
        <taxon>Actinomycetes</taxon>
        <taxon>Sporichthyales</taxon>
        <taxon>Sporichthyaceae</taxon>
        <taxon>Longivirga</taxon>
    </lineage>
</organism>
<comment type="caution">
    <text evidence="3">The sequence shown here is derived from an EMBL/GenBank/DDBJ whole genome shotgun (WGS) entry which is preliminary data.</text>
</comment>
<feature type="transmembrane region" description="Helical" evidence="1">
    <location>
        <begin position="21"/>
        <end position="47"/>
    </location>
</feature>
<dbReference type="RefSeq" id="WP_386767289.1">
    <property type="nucleotide sequence ID" value="NZ_JBHSTI010000008.1"/>
</dbReference>
<protein>
    <submittedName>
        <fullName evidence="3">TadE/TadG family type IV pilus assembly protein</fullName>
    </submittedName>
</protein>
<evidence type="ECO:0000256" key="1">
    <source>
        <dbReference type="SAM" id="Phobius"/>
    </source>
</evidence>
<evidence type="ECO:0000313" key="3">
    <source>
        <dbReference type="EMBL" id="MFC6238780.1"/>
    </source>
</evidence>
<evidence type="ECO:0000259" key="2">
    <source>
        <dbReference type="Pfam" id="PF07811"/>
    </source>
</evidence>
<keyword evidence="1" id="KW-0472">Membrane</keyword>
<keyword evidence="4" id="KW-1185">Reference proteome</keyword>
<keyword evidence="1" id="KW-1133">Transmembrane helix</keyword>
<feature type="domain" description="TadE-like" evidence="2">
    <location>
        <begin position="20"/>
        <end position="62"/>
    </location>
</feature>
<reference evidence="4" key="1">
    <citation type="journal article" date="2019" name="Int. J. Syst. Evol. Microbiol.">
        <title>The Global Catalogue of Microorganisms (GCM) 10K type strain sequencing project: providing services to taxonomists for standard genome sequencing and annotation.</title>
        <authorList>
            <consortium name="The Broad Institute Genomics Platform"/>
            <consortium name="The Broad Institute Genome Sequencing Center for Infectious Disease"/>
            <person name="Wu L."/>
            <person name="Ma J."/>
        </authorList>
    </citation>
    <scope>NUCLEOTIDE SEQUENCE [LARGE SCALE GENOMIC DNA]</scope>
    <source>
        <strain evidence="4">CGMCC 4.7317</strain>
    </source>
</reference>